<keyword evidence="5" id="KW-0812">Transmembrane</keyword>
<sequence length="705" mass="78250">MSRICSAEDEGGLRIIPGFADNQGRLEINYRGEWGTVCDKNFENVDAEVACKQLGYCSGIMHPPRIINNGNDVIWLNHVQCSGSESKLLNCSYNNDIEHCSHHDDVGIHCFLSCSAEDEGDLRINSGFAVNQGRLEIKYKGEWGTVCENDFENIDAKVACRQLGYCSGIMHPANIISNGNNAIWLRDVMCSGSESKLLNCTYNIETSYCSHHDDVGIHCFLSCSAEDEGELRISAGFAVNQGRLEINYKGEWGTVCDKNFENVDAEVACRQLGYCSGIMHPADIISNGNGAIWLNDVQCSGSESLLLNCSYNNDLSLCSHYKDVGVHCFLSCSAEDGDDLRIVDGFAVNQGRLEINYRGEWGTVCNKNFEDVDAEVACRQLGYCSGIMQPIDLITDGRDAIWLTEVKCSGSENKLLNCKFNTDTLQCSHYHDVGIHCFLSCSAKDQGSLRITDGFAENQGRLEVTYKGEWGTVCDRYFDDVDAEVACKQLGYCSGIMHPADLIRDGQGAIWLNEVKCSGSESKLLNCIYNKDTTRCSHYHDVGIHCFLNCSKEDEGVTPNEKVIHPTIGVAVVIIGVVVVLIGAVVTLLVCWFRRRSSQLRTGRPTAEPEHRSTPETERSFDELNNRSPPRNRRPFEEPDNRVAIVSDIDNDHYDRPNYEELTSSLFRSNSDYLEPIQGESTFSANPSHAYCELRNGSGNSSVVE</sequence>
<evidence type="ECO:0000256" key="3">
    <source>
        <dbReference type="PROSITE-ProRule" id="PRU00196"/>
    </source>
</evidence>
<dbReference type="FunFam" id="3.10.250.10:FF:000001">
    <property type="entry name" value="Lysyl oxidase 4 isoform X1"/>
    <property type="match status" value="5"/>
</dbReference>
<dbReference type="SUPFAM" id="SSF56487">
    <property type="entry name" value="SRCR-like"/>
    <property type="match status" value="5"/>
</dbReference>
<dbReference type="InterPro" id="IPR036772">
    <property type="entry name" value="SRCR-like_dom_sf"/>
</dbReference>
<name>A0A6J8EVB9_MYTCO</name>
<dbReference type="Pfam" id="PF00530">
    <property type="entry name" value="SRCR"/>
    <property type="match status" value="5"/>
</dbReference>
<dbReference type="PANTHER" id="PTHR48071:SF28">
    <property type="entry name" value="SRCR DOMAIN-CONTAINING PROTEIN"/>
    <property type="match status" value="1"/>
</dbReference>
<keyword evidence="5" id="KW-1133">Transmembrane helix</keyword>
<organism evidence="7 8">
    <name type="scientific">Mytilus coruscus</name>
    <name type="common">Sea mussel</name>
    <dbReference type="NCBI Taxonomy" id="42192"/>
    <lineage>
        <taxon>Eukaryota</taxon>
        <taxon>Metazoa</taxon>
        <taxon>Spiralia</taxon>
        <taxon>Lophotrochozoa</taxon>
        <taxon>Mollusca</taxon>
        <taxon>Bivalvia</taxon>
        <taxon>Autobranchia</taxon>
        <taxon>Pteriomorphia</taxon>
        <taxon>Mytilida</taxon>
        <taxon>Mytiloidea</taxon>
        <taxon>Mytilidae</taxon>
        <taxon>Mytilinae</taxon>
        <taxon>Mytilus</taxon>
    </lineage>
</organism>
<dbReference type="PROSITE" id="PS00420">
    <property type="entry name" value="SRCR_1"/>
    <property type="match status" value="5"/>
</dbReference>
<dbReference type="OrthoDB" id="6134828at2759"/>
<keyword evidence="5" id="KW-0472">Membrane</keyword>
<feature type="domain" description="SRCR" evidence="6">
    <location>
        <begin position="13"/>
        <end position="111"/>
    </location>
</feature>
<evidence type="ECO:0000313" key="8">
    <source>
        <dbReference type="Proteomes" id="UP000507470"/>
    </source>
</evidence>
<dbReference type="AlphaFoldDB" id="A0A6J8EVB9"/>
<feature type="region of interest" description="Disordered" evidence="4">
    <location>
        <begin position="602"/>
        <end position="649"/>
    </location>
</feature>
<keyword evidence="1" id="KW-0732">Signal</keyword>
<evidence type="ECO:0000259" key="6">
    <source>
        <dbReference type="PROSITE" id="PS50287"/>
    </source>
</evidence>
<feature type="compositionally biased region" description="Basic and acidic residues" evidence="4">
    <location>
        <begin position="607"/>
        <end position="625"/>
    </location>
</feature>
<accession>A0A6J8EVB9</accession>
<feature type="domain" description="SRCR" evidence="6">
    <location>
        <begin position="231"/>
        <end position="329"/>
    </location>
</feature>
<evidence type="ECO:0000256" key="1">
    <source>
        <dbReference type="ARBA" id="ARBA00022729"/>
    </source>
</evidence>
<dbReference type="Proteomes" id="UP000507470">
    <property type="component" value="Unassembled WGS sequence"/>
</dbReference>
<dbReference type="EMBL" id="CACVKT020010047">
    <property type="protein sequence ID" value="CAC5424589.1"/>
    <property type="molecule type" value="Genomic_DNA"/>
</dbReference>
<feature type="domain" description="SRCR" evidence="6">
    <location>
        <begin position="122"/>
        <end position="220"/>
    </location>
</feature>
<evidence type="ECO:0000256" key="2">
    <source>
        <dbReference type="ARBA" id="ARBA00023157"/>
    </source>
</evidence>
<proteinExistence type="predicted"/>
<feature type="domain" description="SRCR" evidence="6">
    <location>
        <begin position="340"/>
        <end position="438"/>
    </location>
</feature>
<dbReference type="GO" id="GO:0016020">
    <property type="term" value="C:membrane"/>
    <property type="evidence" value="ECO:0007669"/>
    <property type="project" value="InterPro"/>
</dbReference>
<feature type="disulfide bond" evidence="3">
    <location>
        <begin position="517"/>
        <end position="527"/>
    </location>
</feature>
<feature type="disulfide bond" evidence="3">
    <location>
        <begin position="81"/>
        <end position="91"/>
    </location>
</feature>
<protein>
    <recommendedName>
        <fullName evidence="6">SRCR domain-containing protein</fullName>
    </recommendedName>
</protein>
<dbReference type="PRINTS" id="PR00258">
    <property type="entry name" value="SPERACTRCPTR"/>
</dbReference>
<dbReference type="SMART" id="SM00202">
    <property type="entry name" value="SR"/>
    <property type="match status" value="5"/>
</dbReference>
<keyword evidence="2 3" id="KW-1015">Disulfide bond</keyword>
<reference evidence="7 8" key="1">
    <citation type="submission" date="2020-06" db="EMBL/GenBank/DDBJ databases">
        <authorList>
            <person name="Li R."/>
            <person name="Bekaert M."/>
        </authorList>
    </citation>
    <scope>NUCLEOTIDE SEQUENCE [LARGE SCALE GENOMIC DNA]</scope>
    <source>
        <strain evidence="8">wild</strain>
    </source>
</reference>
<dbReference type="PROSITE" id="PS50287">
    <property type="entry name" value="SRCR_2"/>
    <property type="match status" value="5"/>
</dbReference>
<gene>
    <name evidence="7" type="ORF">MCOR_56482</name>
</gene>
<feature type="disulfide bond" evidence="3">
    <location>
        <begin position="299"/>
        <end position="309"/>
    </location>
</feature>
<comment type="caution">
    <text evidence="3">Lacks conserved residue(s) required for the propagation of feature annotation.</text>
</comment>
<keyword evidence="8" id="KW-1185">Reference proteome</keyword>
<feature type="domain" description="SRCR" evidence="6">
    <location>
        <begin position="449"/>
        <end position="547"/>
    </location>
</feature>
<evidence type="ECO:0000313" key="7">
    <source>
        <dbReference type="EMBL" id="CAC5424589.1"/>
    </source>
</evidence>
<dbReference type="Gene3D" id="3.10.250.10">
    <property type="entry name" value="SRCR-like domain"/>
    <property type="match status" value="5"/>
</dbReference>
<feature type="disulfide bond" evidence="3">
    <location>
        <begin position="408"/>
        <end position="418"/>
    </location>
</feature>
<feature type="transmembrane region" description="Helical" evidence="5">
    <location>
        <begin position="568"/>
        <end position="593"/>
    </location>
</feature>
<feature type="disulfide bond" evidence="3">
    <location>
        <begin position="190"/>
        <end position="200"/>
    </location>
</feature>
<evidence type="ECO:0000256" key="4">
    <source>
        <dbReference type="SAM" id="MobiDB-lite"/>
    </source>
</evidence>
<evidence type="ECO:0000256" key="5">
    <source>
        <dbReference type="SAM" id="Phobius"/>
    </source>
</evidence>
<dbReference type="PANTHER" id="PTHR48071">
    <property type="entry name" value="SRCR DOMAIN-CONTAINING PROTEIN"/>
    <property type="match status" value="1"/>
</dbReference>
<dbReference type="InterPro" id="IPR001190">
    <property type="entry name" value="SRCR"/>
</dbReference>